<evidence type="ECO:0000313" key="1">
    <source>
        <dbReference type="EMBL" id="AZS29548.1"/>
    </source>
</evidence>
<dbReference type="AlphaFoldDB" id="A0A3S9VSR7"/>
<gene>
    <name evidence="1" type="ORF">D8S85_08240</name>
</gene>
<dbReference type="OrthoDB" id="1784359at2"/>
<dbReference type="SUPFAM" id="SSF53300">
    <property type="entry name" value="vWA-like"/>
    <property type="match status" value="1"/>
</dbReference>
<keyword evidence="2" id="KW-1185">Reference proteome</keyword>
<dbReference type="Gene3D" id="3.40.50.410">
    <property type="entry name" value="von Willebrand factor, type A domain"/>
    <property type="match status" value="1"/>
</dbReference>
<dbReference type="InterPro" id="IPR036465">
    <property type="entry name" value="vWFA_dom_sf"/>
</dbReference>
<sequence length="595" mass="68474">MDYRRIEEIYDEQFIDRDWWGNFPTARNLLDRDLGTTDLLKLVPVCARIAFHVTGEIPKMVLSNRVPSLSMNPKHITLNLKLLRLGVSDETRVFVFFGYFVHELAHLVYTGQDVAGLSDGELRYTPMHYDMIHFIEDRRVESKLVKEFPGYHYYLYAARKLGLAMGLNAVEHYMGFYGGQSEDGVHRGMDGSEALYDYICSKILYPNLLDESNYMREVLSFPGNDGKVRQVNAILKSIKDYGELTYKEVVWYAGMLTDLFQEKEVCPDHFFLQEMKKAMKRIEDFKTDKQIKMAESVIRDLRKTLNQEPVFSTQLYVSPERSKLEWKGTLGVCDHIEEFEADVAEISDDLLNRAKELAAKIQLSLAMFSGKMDRARVIYEQDSGELDEDELYQSRYNRNIFFEEVMAPSAILEVVILLDLSGSMCTGEKIPTQIVISSALALAFNKYPNAVYYSIYGHRCGDEGIEIIRFHDRGEKLQLGKLFSQQALHANADGYAMLYCFDKFKSDAKNKLFFMISDGAPSATGYDGEDAREHVWEVVREGKKRGIEVLSVGIDNFEQADMYEEFIPYSGPEITTKISQWIRKKFMSIADDHSF</sequence>
<reference evidence="1 2" key="1">
    <citation type="submission" date="2018-10" db="EMBL/GenBank/DDBJ databases">
        <title>Butyricimonas faecalis sp. nov., isolated from human faeces and emended description of the genus Butyricimonas.</title>
        <authorList>
            <person name="Le Roy T."/>
            <person name="Van der Smissen P."/>
            <person name="Paquot A."/>
            <person name="Delzenne N."/>
            <person name="Muccioli G."/>
            <person name="Collet J.-F."/>
            <person name="Cani P.D."/>
        </authorList>
    </citation>
    <scope>NUCLEOTIDE SEQUENCE [LARGE SCALE GENOMIC DNA]</scope>
    <source>
        <strain evidence="1 2">H184</strain>
    </source>
</reference>
<name>A0A3S9VSR7_9BACT</name>
<evidence type="ECO:0000313" key="2">
    <source>
        <dbReference type="Proteomes" id="UP000270673"/>
    </source>
</evidence>
<accession>A0A3S9VSR7</accession>
<organism evidence="1 2">
    <name type="scientific">Butyricimonas faecalis</name>
    <dbReference type="NCBI Taxonomy" id="2093856"/>
    <lineage>
        <taxon>Bacteria</taxon>
        <taxon>Pseudomonadati</taxon>
        <taxon>Bacteroidota</taxon>
        <taxon>Bacteroidia</taxon>
        <taxon>Bacteroidales</taxon>
        <taxon>Odoribacteraceae</taxon>
        <taxon>Butyricimonas</taxon>
    </lineage>
</organism>
<dbReference type="Proteomes" id="UP000270673">
    <property type="component" value="Chromosome"/>
</dbReference>
<dbReference type="RefSeq" id="WP_106480275.1">
    <property type="nucleotide sequence ID" value="NZ_CP032819.1"/>
</dbReference>
<protein>
    <recommendedName>
        <fullName evidence="3">VWA domain-containing protein</fullName>
    </recommendedName>
</protein>
<proteinExistence type="predicted"/>
<dbReference type="EMBL" id="CP032819">
    <property type="protein sequence ID" value="AZS29548.1"/>
    <property type="molecule type" value="Genomic_DNA"/>
</dbReference>
<dbReference type="KEGG" id="buy:D8S85_08240"/>
<evidence type="ECO:0008006" key="3">
    <source>
        <dbReference type="Google" id="ProtNLM"/>
    </source>
</evidence>